<comment type="caution">
    <text evidence="1">The sequence shown here is derived from an EMBL/GenBank/DDBJ whole genome shotgun (WGS) entry which is preliminary data.</text>
</comment>
<gene>
    <name evidence="1" type="ORF">NQ176_g11160</name>
</gene>
<protein>
    <submittedName>
        <fullName evidence="1">Uncharacterized protein</fullName>
    </submittedName>
</protein>
<organism evidence="1 2">
    <name type="scientific">Zarea fungicola</name>
    <dbReference type="NCBI Taxonomy" id="93591"/>
    <lineage>
        <taxon>Eukaryota</taxon>
        <taxon>Fungi</taxon>
        <taxon>Dikarya</taxon>
        <taxon>Ascomycota</taxon>
        <taxon>Pezizomycotina</taxon>
        <taxon>Sordariomycetes</taxon>
        <taxon>Hypocreomycetidae</taxon>
        <taxon>Hypocreales</taxon>
        <taxon>Cordycipitaceae</taxon>
        <taxon>Zarea</taxon>
    </lineage>
</organism>
<sequence length="348" mass="38503">MKSPTSSLWATLATLSLVHGASLADVKHIVLFMQENRSFDHYYGTMAGVRGFGDPNVQVNPDGFSVFEQQMDRARNGTHTLKPWHINYLGGQWIDSTQCMGGGDNGWDAMHKAYNNGLGNKWTQAENFGIDDGGYTMGYYKRQDLPTHWDIVEGWTVLDMNTQSILGATDPNRIIWMSGSVNIPGSPTNPDGKGGLILDNAATPGCEQPLINCFPFLWKTFPEELEDAGISWQVWQDFDNFEENMLAYFEQFRKAANGSALREKGNSYLGMDAFYKAAKSGTLPQVSFIVGPQELAEHAPNLPIDGAWLQKEVVDAITSSPAYNETVLIISYDGKSHTHSPTHPMHGS</sequence>
<accession>A0ACC1MCU9</accession>
<keyword evidence="2" id="KW-1185">Reference proteome</keyword>
<proteinExistence type="predicted"/>
<dbReference type="Proteomes" id="UP001143910">
    <property type="component" value="Unassembled WGS sequence"/>
</dbReference>
<evidence type="ECO:0000313" key="1">
    <source>
        <dbReference type="EMBL" id="KAJ2958833.1"/>
    </source>
</evidence>
<name>A0ACC1MCU9_9HYPO</name>
<dbReference type="EMBL" id="JANJQO010003527">
    <property type="protein sequence ID" value="KAJ2958833.1"/>
    <property type="molecule type" value="Genomic_DNA"/>
</dbReference>
<reference evidence="1" key="1">
    <citation type="submission" date="2022-08" db="EMBL/GenBank/DDBJ databases">
        <title>Genome Sequence of Lecanicillium fungicola.</title>
        <authorList>
            <person name="Buettner E."/>
        </authorList>
    </citation>
    <scope>NUCLEOTIDE SEQUENCE</scope>
    <source>
        <strain evidence="1">Babe33</strain>
    </source>
</reference>
<evidence type="ECO:0000313" key="2">
    <source>
        <dbReference type="Proteomes" id="UP001143910"/>
    </source>
</evidence>